<feature type="compositionally biased region" description="Basic residues" evidence="1">
    <location>
        <begin position="18"/>
        <end position="29"/>
    </location>
</feature>
<dbReference type="PROSITE" id="PS50878">
    <property type="entry name" value="RT_POL"/>
    <property type="match status" value="1"/>
</dbReference>
<comment type="caution">
    <text evidence="4">The sequence shown here is derived from an EMBL/GenBank/DDBJ whole genome shotgun (WGS) entry which is preliminary data.</text>
</comment>
<sequence length="1702" mass="198515">MANNKLLNSTEMTNKNTKVTRKTKPRKGKPQQFPNSPRNTQNNDASHIQDTNIRHSQQRQDELNINGGASVTNTFNLTFMGHNINGLGPDYFKLNIFMDYCTNKGADIIGICETNRTRKDGEFWNKQNTEYISFWTNKDNKIKGSGVCIIINKKWEKHLGKVNRIGAYYIEAKLFFKNCTLVVGVVYMPPSDIVKQNELTSHIKNEFTNHSKKNRYYVLIGDLNSYINKSMDYSGPSKLAKKPSNIITWLDDSFFVDTFRKLNPKKRSFTWTNKTTSTRIDYIWADPKLEDKLKKSHIYQSADITDSDHNILLVEISLTDIIVTNNKGGRRAEKNTKRIIFDYENTTNEQWNKYEKHLKDLLEKRNAFNYIETHGQNKDTLNKLWDIICNCIQQASLEHIPHKKVGGTKTNLNRNYKEIEDSSKERKDLLYIRSLMRKLHKNELKGLKASEGIKSFNRRYGTNISQLTEDTDWHTWKCETRNWLKIVRRVIKMKDKACKEATIKRRIEERNKMITTDQRKMINNILDKTYSKINLDRIRITTDTQEETLLNSKDEVQTEAINTFSALFRSRNHKFENLPEQWKDIYEPRADINPQIYDRLSDTPTEQEWNEMLNTTNDKSAPGISNISYKLIKKAGVKVNELFRQYTGLCYYLQDIPVKWKVSQLYPIPKTYDWDYNLARTRPILLIECLRKCAVKIITKCLGSILSRYEILKGPNYAGLPGESTSAPLTIINGILEDAREENKTLWIVSQDMAKAFDSVGMIPLQKALERIRLPHTIINFIINIYKNRKMRIITAYGLTDTFTARDGIDQGEVISPLVWRIFYDPLLHRIQEDESLGYTMELKWPNNVFHNEKRNIKIRTAASAYVDDTQWIAKSKNEAKKISLIADEFFDINDIKINGEKSEIIVVNPEDINENERFLEIGKNKDKVFANKGSDPIRILGVWFKADKGDKHIESLVKKEISTILGAIRRKHITHVQAIYIVNAVLLPRLEYRLKTTIWEEKKYEEIFRPVMKVIKHKARLPANCHDNILLHSAQGKLKNLWRNQLAAQITEFLVALNSQTKQADILKMRLKKAQLTLNITSCILTNDPDVTVPNKILNNHTYNVVRKAHDYFFKFHPLTENEEWNIPIIGPTCINRISNCQNNSNTKIIKDIIEIRNHQGRQHIPEWIPGPIQIHDYDTALIQNTLLNKESVTQHIALLHHLRLLFSPSDMINIYTDGSLTTRYNANLNTFTKHMGTGWVILNNKEEVILECSSSITEWPSSTRAELGAILSAILVLQTGQRVKIFTDSQAAIDSINYINTSLTNGKNKIRVWCKSNNYSIVSSIINLIDSKHLELKLIKVKGHSGVKGNEEADRVAKNDKEKLTCITINDSQQKDLKYDLYWDGKRVDRHIRKFIDNLCESALEAAWSLNRANRTILQDTTYTIEEKVTWALFKKNTGFNCTSSSVNNRFIKHLKLTNNLLPTLEIMKERRYDLYGDVKCRMCLEENEDDDHIIYCQQLKDKWLMVANNTRHECDQMLKDLLSQENHLQLNQEDIQQLMSWNRNFFVHITGPNQELPIPFIHLMLRNFFPKEKYRKLKSIVKSEKATLTITTLFLEIFINEFYKIIWQPRCNIVTEWERMKGIKKKDLKKKIPAHQRITYERTPTQQIEGDTYDLKGRKIFKHNEQWSISLEKTRQYINQFIREGNRRVVKAHTEAIGQ</sequence>
<dbReference type="GO" id="GO:0004523">
    <property type="term" value="F:RNA-DNA hybrid ribonuclease activity"/>
    <property type="evidence" value="ECO:0007669"/>
    <property type="project" value="InterPro"/>
</dbReference>
<evidence type="ECO:0008006" key="6">
    <source>
        <dbReference type="Google" id="ProtNLM"/>
    </source>
</evidence>
<gene>
    <name evidence="4" type="ORF">RclHR1_01090019</name>
</gene>
<dbReference type="PANTHER" id="PTHR19446">
    <property type="entry name" value="REVERSE TRANSCRIPTASES"/>
    <property type="match status" value="1"/>
</dbReference>
<feature type="domain" description="Reverse transcriptase" evidence="2">
    <location>
        <begin position="649"/>
        <end position="945"/>
    </location>
</feature>
<evidence type="ECO:0000259" key="2">
    <source>
        <dbReference type="PROSITE" id="PS50878"/>
    </source>
</evidence>
<accession>A0A2Z6Q2U9</accession>
<feature type="domain" description="RNase H type-1" evidence="3">
    <location>
        <begin position="1210"/>
        <end position="1364"/>
    </location>
</feature>
<evidence type="ECO:0000259" key="3">
    <source>
        <dbReference type="PROSITE" id="PS50879"/>
    </source>
</evidence>
<evidence type="ECO:0000313" key="4">
    <source>
        <dbReference type="EMBL" id="GBB84280.1"/>
    </source>
</evidence>
<dbReference type="CDD" id="cd09276">
    <property type="entry name" value="Rnase_HI_RT_non_LTR"/>
    <property type="match status" value="1"/>
</dbReference>
<dbReference type="Pfam" id="PF00075">
    <property type="entry name" value="RNase_H"/>
    <property type="match status" value="1"/>
</dbReference>
<dbReference type="SUPFAM" id="SSF53098">
    <property type="entry name" value="Ribonuclease H-like"/>
    <property type="match status" value="1"/>
</dbReference>
<dbReference type="InterPro" id="IPR036397">
    <property type="entry name" value="RNaseH_sf"/>
</dbReference>
<dbReference type="InterPro" id="IPR012337">
    <property type="entry name" value="RNaseH-like_sf"/>
</dbReference>
<name>A0A2Z6Q2U9_9GLOM</name>
<dbReference type="Gene3D" id="3.60.10.10">
    <property type="entry name" value="Endonuclease/exonuclease/phosphatase"/>
    <property type="match status" value="1"/>
</dbReference>
<dbReference type="Proteomes" id="UP000247702">
    <property type="component" value="Unassembled WGS sequence"/>
</dbReference>
<feature type="compositionally biased region" description="Polar residues" evidence="1">
    <location>
        <begin position="32"/>
        <end position="45"/>
    </location>
</feature>
<feature type="compositionally biased region" description="Polar residues" evidence="1">
    <location>
        <begin position="1"/>
        <end position="12"/>
    </location>
</feature>
<dbReference type="GO" id="GO:0003676">
    <property type="term" value="F:nucleic acid binding"/>
    <property type="evidence" value="ECO:0007669"/>
    <property type="project" value="InterPro"/>
</dbReference>
<dbReference type="SUPFAM" id="SSF56219">
    <property type="entry name" value="DNase I-like"/>
    <property type="match status" value="1"/>
</dbReference>
<keyword evidence="5" id="KW-1185">Reference proteome</keyword>
<dbReference type="Pfam" id="PF03372">
    <property type="entry name" value="Exo_endo_phos"/>
    <property type="match status" value="1"/>
</dbReference>
<dbReference type="InterPro" id="IPR005135">
    <property type="entry name" value="Endo/exonuclease/phosphatase"/>
</dbReference>
<protein>
    <recommendedName>
        <fullName evidence="6">RNase H type-1 domain-containing protein</fullName>
    </recommendedName>
</protein>
<evidence type="ECO:0000256" key="1">
    <source>
        <dbReference type="SAM" id="MobiDB-lite"/>
    </source>
</evidence>
<dbReference type="PROSITE" id="PS50879">
    <property type="entry name" value="RNASE_H_1"/>
    <property type="match status" value="1"/>
</dbReference>
<dbReference type="STRING" id="94130.A0A2Z6Q2U9"/>
<dbReference type="Gene3D" id="3.30.420.10">
    <property type="entry name" value="Ribonuclease H-like superfamily/Ribonuclease H"/>
    <property type="match status" value="1"/>
</dbReference>
<dbReference type="InterPro" id="IPR002156">
    <property type="entry name" value="RNaseH_domain"/>
</dbReference>
<dbReference type="Pfam" id="PF00078">
    <property type="entry name" value="RVT_1"/>
    <property type="match status" value="1"/>
</dbReference>
<organism evidence="4 5">
    <name type="scientific">Rhizophagus clarus</name>
    <dbReference type="NCBI Taxonomy" id="94130"/>
    <lineage>
        <taxon>Eukaryota</taxon>
        <taxon>Fungi</taxon>
        <taxon>Fungi incertae sedis</taxon>
        <taxon>Mucoromycota</taxon>
        <taxon>Glomeromycotina</taxon>
        <taxon>Glomeromycetes</taxon>
        <taxon>Glomerales</taxon>
        <taxon>Glomeraceae</taxon>
        <taxon>Rhizophagus</taxon>
    </lineage>
</organism>
<feature type="region of interest" description="Disordered" evidence="1">
    <location>
        <begin position="1"/>
        <end position="45"/>
    </location>
</feature>
<dbReference type="InterPro" id="IPR036691">
    <property type="entry name" value="Endo/exonu/phosph_ase_sf"/>
</dbReference>
<dbReference type="InterPro" id="IPR000477">
    <property type="entry name" value="RT_dom"/>
</dbReference>
<reference evidence="4 5" key="1">
    <citation type="submission" date="2017-11" db="EMBL/GenBank/DDBJ databases">
        <title>The genome of Rhizophagus clarus HR1 reveals common genetic basis of auxotrophy among arbuscular mycorrhizal fungi.</title>
        <authorList>
            <person name="Kobayashi Y."/>
        </authorList>
    </citation>
    <scope>NUCLEOTIDE SEQUENCE [LARGE SCALE GENOMIC DNA]</scope>
    <source>
        <strain evidence="4 5">HR1</strain>
    </source>
</reference>
<dbReference type="EMBL" id="BEXD01000102">
    <property type="protein sequence ID" value="GBB84280.1"/>
    <property type="molecule type" value="Genomic_DNA"/>
</dbReference>
<evidence type="ECO:0000313" key="5">
    <source>
        <dbReference type="Proteomes" id="UP000247702"/>
    </source>
</evidence>
<proteinExistence type="predicted"/>